<sequence>MLRWLKTTLLNLRTALNAVRPTTTPRNIEAAIQTAARKTLSEGSPKLAVSPRPIQMSHEEQMRAWQKFLEEPSPHQRLAPYA</sequence>
<proteinExistence type="predicted"/>
<gene>
    <name evidence="1" type="primary">g5764</name>
    <name evidence="1" type="ORF">NpPPO83_00005764</name>
</gene>
<dbReference type="EMBL" id="BSXG01000006">
    <property type="protein sequence ID" value="GME23275.1"/>
    <property type="molecule type" value="Genomic_DNA"/>
</dbReference>
<keyword evidence="2" id="KW-1185">Reference proteome</keyword>
<evidence type="ECO:0000313" key="1">
    <source>
        <dbReference type="EMBL" id="GME23275.1"/>
    </source>
</evidence>
<organism evidence="1 2">
    <name type="scientific">Neofusicoccum parvum</name>
    <dbReference type="NCBI Taxonomy" id="310453"/>
    <lineage>
        <taxon>Eukaryota</taxon>
        <taxon>Fungi</taxon>
        <taxon>Dikarya</taxon>
        <taxon>Ascomycota</taxon>
        <taxon>Pezizomycotina</taxon>
        <taxon>Dothideomycetes</taxon>
        <taxon>Dothideomycetes incertae sedis</taxon>
        <taxon>Botryosphaeriales</taxon>
        <taxon>Botryosphaeriaceae</taxon>
        <taxon>Neofusicoccum</taxon>
    </lineage>
</organism>
<name>A0ACB5RRZ9_9PEZI</name>
<protein>
    <submittedName>
        <fullName evidence="1">Uncharacterized protein</fullName>
    </submittedName>
</protein>
<dbReference type="Proteomes" id="UP001165186">
    <property type="component" value="Unassembled WGS sequence"/>
</dbReference>
<evidence type="ECO:0000313" key="2">
    <source>
        <dbReference type="Proteomes" id="UP001165186"/>
    </source>
</evidence>
<reference evidence="1" key="1">
    <citation type="submission" date="2024-09" db="EMBL/GenBank/DDBJ databases">
        <title>Draft Genome Sequences of Neofusicoccum parvum.</title>
        <authorList>
            <person name="Ashida A."/>
            <person name="Camagna M."/>
            <person name="Tanaka A."/>
            <person name="Takemoto D."/>
        </authorList>
    </citation>
    <scope>NUCLEOTIDE SEQUENCE</scope>
    <source>
        <strain evidence="1">PPO83</strain>
    </source>
</reference>
<accession>A0ACB5RRZ9</accession>
<comment type="caution">
    <text evidence="1">The sequence shown here is derived from an EMBL/GenBank/DDBJ whole genome shotgun (WGS) entry which is preliminary data.</text>
</comment>